<evidence type="ECO:0000256" key="5">
    <source>
        <dbReference type="SAM" id="MobiDB-lite"/>
    </source>
</evidence>
<dbReference type="Proteomes" id="UP000325315">
    <property type="component" value="Unassembled WGS sequence"/>
</dbReference>
<dbReference type="GO" id="GO:0005634">
    <property type="term" value="C:nucleus"/>
    <property type="evidence" value="ECO:0007669"/>
    <property type="project" value="TreeGrafter"/>
</dbReference>
<evidence type="ECO:0000313" key="8">
    <source>
        <dbReference type="Proteomes" id="UP000325315"/>
    </source>
</evidence>
<evidence type="ECO:0000256" key="2">
    <source>
        <dbReference type="ARBA" id="ARBA00022670"/>
    </source>
</evidence>
<name>A0A5B6WX99_9ROSI</name>
<accession>A0A5B6WX99</accession>
<dbReference type="InterPro" id="IPR003653">
    <property type="entry name" value="Peptidase_C48_C"/>
</dbReference>
<dbReference type="Pfam" id="PF02902">
    <property type="entry name" value="Peptidase_C48"/>
    <property type="match status" value="1"/>
</dbReference>
<dbReference type="PANTHER" id="PTHR12606:SF136">
    <property type="entry name" value="ULP1 PROTEASE FAMILY PROTEIN"/>
    <property type="match status" value="1"/>
</dbReference>
<dbReference type="PROSITE" id="PS50600">
    <property type="entry name" value="ULP_PROTEASE"/>
    <property type="match status" value="1"/>
</dbReference>
<keyword evidence="2" id="KW-0645">Protease</keyword>
<comment type="caution">
    <text evidence="7">The sequence shown here is derived from an EMBL/GenBank/DDBJ whole genome shotgun (WGS) entry which is preliminary data.</text>
</comment>
<dbReference type="EMBL" id="SMMG02000002">
    <property type="protein sequence ID" value="KAA3485684.1"/>
    <property type="molecule type" value="Genomic_DNA"/>
</dbReference>
<dbReference type="OrthoDB" id="996198at2759"/>
<evidence type="ECO:0000313" key="7">
    <source>
        <dbReference type="EMBL" id="KAA3485684.1"/>
    </source>
</evidence>
<dbReference type="GO" id="GO:0016929">
    <property type="term" value="F:deSUMOylase activity"/>
    <property type="evidence" value="ECO:0007669"/>
    <property type="project" value="TreeGrafter"/>
</dbReference>
<evidence type="ECO:0000256" key="1">
    <source>
        <dbReference type="ARBA" id="ARBA00005234"/>
    </source>
</evidence>
<keyword evidence="3" id="KW-0378">Hydrolase</keyword>
<feature type="region of interest" description="Disordered" evidence="5">
    <location>
        <begin position="1"/>
        <end position="50"/>
    </location>
</feature>
<feature type="domain" description="Ubiquitin-like protease family profile" evidence="6">
    <location>
        <begin position="101"/>
        <end position="312"/>
    </location>
</feature>
<dbReference type="GO" id="GO:0006508">
    <property type="term" value="P:proteolysis"/>
    <property type="evidence" value="ECO:0007669"/>
    <property type="project" value="UniProtKB-KW"/>
</dbReference>
<dbReference type="AlphaFoldDB" id="A0A5B6WX99"/>
<reference evidence="8" key="1">
    <citation type="journal article" date="2019" name="Plant Biotechnol. J.">
        <title>Genome sequencing of the Australian wild diploid species Gossypium australe highlights disease resistance and delayed gland morphogenesis.</title>
        <authorList>
            <person name="Cai Y."/>
            <person name="Cai X."/>
            <person name="Wang Q."/>
            <person name="Wang P."/>
            <person name="Zhang Y."/>
            <person name="Cai C."/>
            <person name="Xu Y."/>
            <person name="Wang K."/>
            <person name="Zhou Z."/>
            <person name="Wang C."/>
            <person name="Geng S."/>
            <person name="Li B."/>
            <person name="Dong Q."/>
            <person name="Hou Y."/>
            <person name="Wang H."/>
            <person name="Ai P."/>
            <person name="Liu Z."/>
            <person name="Yi F."/>
            <person name="Sun M."/>
            <person name="An G."/>
            <person name="Cheng J."/>
            <person name="Zhang Y."/>
            <person name="Shi Q."/>
            <person name="Xie Y."/>
            <person name="Shi X."/>
            <person name="Chang Y."/>
            <person name="Huang F."/>
            <person name="Chen Y."/>
            <person name="Hong S."/>
            <person name="Mi L."/>
            <person name="Sun Q."/>
            <person name="Zhang L."/>
            <person name="Zhou B."/>
            <person name="Peng R."/>
            <person name="Zhang X."/>
            <person name="Liu F."/>
        </authorList>
    </citation>
    <scope>NUCLEOTIDE SEQUENCE [LARGE SCALE GENOMIC DNA]</scope>
    <source>
        <strain evidence="8">cv. PA1801</strain>
    </source>
</reference>
<evidence type="ECO:0000259" key="6">
    <source>
        <dbReference type="PROSITE" id="PS50600"/>
    </source>
</evidence>
<keyword evidence="8" id="KW-1185">Reference proteome</keyword>
<dbReference type="SUPFAM" id="SSF54001">
    <property type="entry name" value="Cysteine proteinases"/>
    <property type="match status" value="1"/>
</dbReference>
<feature type="compositionally biased region" description="Basic and acidic residues" evidence="5">
    <location>
        <begin position="9"/>
        <end position="25"/>
    </location>
</feature>
<comment type="similarity">
    <text evidence="1">Belongs to the peptidase C48 family.</text>
</comment>
<protein>
    <submittedName>
        <fullName evidence="7">Zinc finger BED domain-containing protein RICESLEEPER 2-like</fullName>
    </submittedName>
</protein>
<dbReference type="PANTHER" id="PTHR12606">
    <property type="entry name" value="SENTRIN/SUMO-SPECIFIC PROTEASE"/>
    <property type="match status" value="1"/>
</dbReference>
<dbReference type="InterPro" id="IPR038765">
    <property type="entry name" value="Papain-like_cys_pep_sf"/>
</dbReference>
<keyword evidence="4" id="KW-0788">Thiol protease</keyword>
<proteinExistence type="inferred from homology"/>
<sequence>MGTISLQDVHQEKSSSELNHGRNVEDVSSGDSSSDHDQSDQLQSSSSESDVEITLKEQGSWFEQDIKAYLLLEFTRKENDRIDKWQKNELNGKMIGRGKYFKIQGEILAPLLMVPQGDETREEYYINSLVVNTFFELLKKRSDKFPNVYINHYSFGSQIAVRIFILPKSINISNWNYYYYYYIKYVSYFCNHQTQLLEGPRTKQEVLALIKVDELRGVDKMFLPISLSKHWVLFYVDTKEKKISWLDPIASSRIMSNNVEKQIIVQWFTTLLLPKLGYNDAKEWPFLVRNDIPEQKNSVDCATFVMKYGDCLTHGDCFPFKQEDMVHFRRRIFLDIYRGRLHRKKKQ</sequence>
<gene>
    <name evidence="7" type="ORF">EPI10_007631</name>
</gene>
<dbReference type="GO" id="GO:0016926">
    <property type="term" value="P:protein desumoylation"/>
    <property type="evidence" value="ECO:0007669"/>
    <property type="project" value="TreeGrafter"/>
</dbReference>
<dbReference type="Gene3D" id="3.40.395.10">
    <property type="entry name" value="Adenoviral Proteinase, Chain A"/>
    <property type="match status" value="1"/>
</dbReference>
<evidence type="ECO:0000256" key="4">
    <source>
        <dbReference type="ARBA" id="ARBA00022807"/>
    </source>
</evidence>
<organism evidence="7 8">
    <name type="scientific">Gossypium australe</name>
    <dbReference type="NCBI Taxonomy" id="47621"/>
    <lineage>
        <taxon>Eukaryota</taxon>
        <taxon>Viridiplantae</taxon>
        <taxon>Streptophyta</taxon>
        <taxon>Embryophyta</taxon>
        <taxon>Tracheophyta</taxon>
        <taxon>Spermatophyta</taxon>
        <taxon>Magnoliopsida</taxon>
        <taxon>eudicotyledons</taxon>
        <taxon>Gunneridae</taxon>
        <taxon>Pentapetalae</taxon>
        <taxon>rosids</taxon>
        <taxon>malvids</taxon>
        <taxon>Malvales</taxon>
        <taxon>Malvaceae</taxon>
        <taxon>Malvoideae</taxon>
        <taxon>Gossypium</taxon>
    </lineage>
</organism>
<evidence type="ECO:0000256" key="3">
    <source>
        <dbReference type="ARBA" id="ARBA00022801"/>
    </source>
</evidence>